<reference evidence="1" key="1">
    <citation type="submission" date="2018-09" db="EMBL/GenBank/DDBJ databases">
        <authorList>
            <person name="Ashton P.M."/>
            <person name="Dallman T."/>
            <person name="Nair S."/>
            <person name="De Pinna E."/>
            <person name="Peters T."/>
            <person name="Grant K."/>
        </authorList>
    </citation>
    <scope>NUCLEOTIDE SEQUENCE [LARGE SCALE GENOMIC DNA]</scope>
    <source>
        <strain evidence="1">598938</strain>
    </source>
</reference>
<dbReference type="Gene3D" id="1.10.238.160">
    <property type="match status" value="1"/>
</dbReference>
<dbReference type="AlphaFoldDB" id="A0A403QP93"/>
<dbReference type="InterPro" id="IPR010260">
    <property type="entry name" value="AlpA"/>
</dbReference>
<dbReference type="InterPro" id="IPR052931">
    <property type="entry name" value="Prophage_regulatory_activator"/>
</dbReference>
<sequence>MSLLELHDVIRRTSLSKATIYRKMSNGQFPKQRQISERRVAWYEEDVNEWIKSKVAQ</sequence>
<evidence type="ECO:0000313" key="1">
    <source>
        <dbReference type="EMBL" id="MML56458.1"/>
    </source>
</evidence>
<dbReference type="Pfam" id="PF05930">
    <property type="entry name" value="Phage_AlpA"/>
    <property type="match status" value="1"/>
</dbReference>
<comment type="caution">
    <text evidence="1">The sequence shown here is derived from an EMBL/GenBank/DDBJ whole genome shotgun (WGS) entry which is preliminary data.</text>
</comment>
<proteinExistence type="predicted"/>
<organism evidence="1">
    <name type="scientific">Salmonella enterica I</name>
    <dbReference type="NCBI Taxonomy" id="59201"/>
    <lineage>
        <taxon>Bacteria</taxon>
        <taxon>Pseudomonadati</taxon>
        <taxon>Pseudomonadota</taxon>
        <taxon>Gammaproteobacteria</taxon>
        <taxon>Enterobacterales</taxon>
        <taxon>Enterobacteriaceae</taxon>
        <taxon>Salmonella</taxon>
    </lineage>
</organism>
<dbReference type="Proteomes" id="UP000885348">
    <property type="component" value="Unassembled WGS sequence"/>
</dbReference>
<dbReference type="EMBL" id="RVVJ01000042">
    <property type="protein sequence ID" value="MML56458.1"/>
    <property type="molecule type" value="Genomic_DNA"/>
</dbReference>
<protein>
    <submittedName>
        <fullName evidence="1">AlpA family phage regulatory protein</fullName>
    </submittedName>
</protein>
<accession>A0A403QP93</accession>
<dbReference type="PANTHER" id="PTHR36154">
    <property type="entry name" value="DNA-BINDING TRANSCRIPTIONAL ACTIVATOR ALPA"/>
    <property type="match status" value="1"/>
</dbReference>
<name>A0A403QP93_SALET</name>
<gene>
    <name evidence="1" type="ORF">D7N80_24885</name>
</gene>
<dbReference type="PANTHER" id="PTHR36154:SF1">
    <property type="entry name" value="DNA-BINDING TRANSCRIPTIONAL ACTIVATOR ALPA"/>
    <property type="match status" value="1"/>
</dbReference>